<comment type="caution">
    <text evidence="11">The sequence shown here is derived from an EMBL/GenBank/DDBJ whole genome shotgun (WGS) entry which is preliminary data.</text>
</comment>
<reference evidence="11" key="1">
    <citation type="submission" date="2020-11" db="EMBL/GenBank/DDBJ databases">
        <authorList>
            <person name="Koelle M."/>
            <person name="Horta M.A.C."/>
            <person name="Nowrousian M."/>
            <person name="Ohm R.A."/>
            <person name="Benz P."/>
            <person name="Pilgard A."/>
        </authorList>
    </citation>
    <scope>NUCLEOTIDE SEQUENCE</scope>
    <source>
        <strain evidence="11">FPRL280</strain>
    </source>
</reference>
<feature type="region of interest" description="Disordered" evidence="9">
    <location>
        <begin position="538"/>
        <end position="576"/>
    </location>
</feature>
<evidence type="ECO:0000256" key="4">
    <source>
        <dbReference type="ARBA" id="ARBA00022801"/>
    </source>
</evidence>
<keyword evidence="6 8" id="KW-0234">DNA repair</keyword>
<dbReference type="Proteomes" id="UP000639403">
    <property type="component" value="Unassembled WGS sequence"/>
</dbReference>
<evidence type="ECO:0000256" key="1">
    <source>
        <dbReference type="ARBA" id="ARBA00022722"/>
    </source>
</evidence>
<accession>A0A8H7P392</accession>
<comment type="cofactor">
    <cofactor evidence="8">
        <name>a divalent metal cation</name>
        <dbReference type="ChEBI" id="CHEBI:60240"/>
    </cofactor>
</comment>
<evidence type="ECO:0000256" key="6">
    <source>
        <dbReference type="ARBA" id="ARBA00023204"/>
    </source>
</evidence>
<dbReference type="InterPro" id="IPR013083">
    <property type="entry name" value="Znf_RING/FYVE/PHD"/>
</dbReference>
<keyword evidence="2 8" id="KW-0255">Endonuclease</keyword>
<dbReference type="InterPro" id="IPR027520">
    <property type="entry name" value="Slx1"/>
</dbReference>
<feature type="compositionally biased region" description="Basic residues" evidence="9">
    <location>
        <begin position="496"/>
        <end position="511"/>
    </location>
</feature>
<dbReference type="PROSITE" id="PS50164">
    <property type="entry name" value="GIY_YIG"/>
    <property type="match status" value="1"/>
</dbReference>
<feature type="region of interest" description="Disordered" evidence="9">
    <location>
        <begin position="485"/>
        <end position="522"/>
    </location>
</feature>
<dbReference type="CDD" id="cd10455">
    <property type="entry name" value="GIY-YIG_SLX1"/>
    <property type="match status" value="1"/>
</dbReference>
<dbReference type="InterPro" id="IPR035901">
    <property type="entry name" value="GIY-YIG_endonuc_sf"/>
</dbReference>
<dbReference type="Gene3D" id="3.30.40.10">
    <property type="entry name" value="Zinc/RING finger domain, C3HC4 (zinc finger)"/>
    <property type="match status" value="1"/>
</dbReference>
<dbReference type="Pfam" id="PF01541">
    <property type="entry name" value="GIY-YIG"/>
    <property type="match status" value="1"/>
</dbReference>
<keyword evidence="4 8" id="KW-0378">Hydrolase</keyword>
<organism evidence="11 12">
    <name type="scientific">Rhodonia placenta</name>
    <dbReference type="NCBI Taxonomy" id="104341"/>
    <lineage>
        <taxon>Eukaryota</taxon>
        <taxon>Fungi</taxon>
        <taxon>Dikarya</taxon>
        <taxon>Basidiomycota</taxon>
        <taxon>Agaricomycotina</taxon>
        <taxon>Agaricomycetes</taxon>
        <taxon>Polyporales</taxon>
        <taxon>Adustoporiaceae</taxon>
        <taxon>Rhodonia</taxon>
    </lineage>
</organism>
<keyword evidence="5 8" id="KW-0233">DNA recombination</keyword>
<protein>
    <recommendedName>
        <fullName evidence="10">GIY-YIG domain-containing protein</fullName>
    </recommendedName>
</protein>
<sequence>MPRKTKSTLANHSFPAFYACYLLKSVRTPRSTAFVSYFRTYIGSTPSPPRRIRQHNGEITQGAWKTKHNRPWVMQMIVHGFPSKLAALQFEWAWQHPHISRHLRDNDGQAVFSESNRRKNLKSNVSVARSMICSHPYSTWPLRVALFTEEASKAWKDASTSLISKNADPLATALCPTPGCHAVSHLLCLSESFLRPTSSNKQVIPRGGECSSCGSYVLWGDVIRGCYRHKRGAVPQLEDEGDEGDEVEDARATSSDESEAPPFKRSAIVNSKGKAAVGKGKTSRRAVAASPHSSGEVEFFNLEAVSGSDDDSASSVRSTAKPHTKGRAARGNVSSSQLVPDRRQFLVQQDTRSESDADHRGPLRISENARNRELQRVAADNLAPDVVPAKQITHRQVICKIALASEINIYNVNDRFHAHGTSESLHAQKPLLLARGSIPCSPTCAPGLPAPGTTTLASPVSDAYLPADHVGQPARRRMVGINVGGLPGTAVSQDRLKKRPRPPSLMRRHVRDSHSTVVPSSGNGVEAAIFGAMEDRPVSATADPDTSHTPTAEIPDGLPKKRSLAPFPPMPALSQPHHTHYIARGAPIELSGDDTANENDTTNPRASPTEPRSRRHRNAAQASHDLHPISFDSSESDNSEASQLSRALSRLSVSSDSVPAPQSTPRMRPPSETTREGHHNIIVLSD</sequence>
<dbReference type="GO" id="GO:0000724">
    <property type="term" value="P:double-strand break repair via homologous recombination"/>
    <property type="evidence" value="ECO:0007669"/>
    <property type="project" value="TreeGrafter"/>
</dbReference>
<dbReference type="InterPro" id="IPR048749">
    <property type="entry name" value="SLX1_C"/>
</dbReference>
<dbReference type="GO" id="GO:0008821">
    <property type="term" value="F:crossover junction DNA endonuclease activity"/>
    <property type="evidence" value="ECO:0007669"/>
    <property type="project" value="TreeGrafter"/>
</dbReference>
<evidence type="ECO:0000256" key="5">
    <source>
        <dbReference type="ARBA" id="ARBA00023172"/>
    </source>
</evidence>
<evidence type="ECO:0000313" key="12">
    <source>
        <dbReference type="Proteomes" id="UP000639403"/>
    </source>
</evidence>
<evidence type="ECO:0000259" key="10">
    <source>
        <dbReference type="PROSITE" id="PS50164"/>
    </source>
</evidence>
<comment type="caution">
    <text evidence="8">Lacks conserved residue(s) required for the propagation of feature annotation.</text>
</comment>
<comment type="function">
    <text evidence="8">Catalytic subunit of the SLX1-SLX4 structure-specific endonuclease that resolves DNA secondary structures generated during DNA repair and recombination. Has endonuclease activity towards branched DNA substrates, introducing single-strand cuts in duplex DNA close to junctions with ss-DNA.</text>
</comment>
<reference evidence="11" key="2">
    <citation type="journal article" name="Front. Microbiol.">
        <title>Degradative Capacity of Two Strains of Rhodonia placenta: From Phenotype to Genotype.</title>
        <authorList>
            <person name="Kolle M."/>
            <person name="Horta M.A.C."/>
            <person name="Nowrousian M."/>
            <person name="Ohm R.A."/>
            <person name="Benz J.P."/>
            <person name="Pilgard A."/>
        </authorList>
    </citation>
    <scope>NUCLEOTIDE SEQUENCE</scope>
    <source>
        <strain evidence="11">FPRL280</strain>
    </source>
</reference>
<dbReference type="InterPro" id="IPR050381">
    <property type="entry name" value="SLX1_endonuclease"/>
</dbReference>
<comment type="subcellular location">
    <subcellularLocation>
        <location evidence="8">Nucleus</location>
    </subcellularLocation>
</comment>
<dbReference type="HAMAP" id="MF_03100">
    <property type="entry name" value="Endonuc_su_Slx1"/>
    <property type="match status" value="1"/>
</dbReference>
<feature type="domain" description="GIY-YIG" evidence="10">
    <location>
        <begin position="16"/>
        <end position="104"/>
    </location>
</feature>
<keyword evidence="1 8" id="KW-0540">Nuclease</keyword>
<feature type="compositionally biased region" description="Low complexity" evidence="9">
    <location>
        <begin position="639"/>
        <end position="658"/>
    </location>
</feature>
<name>A0A8H7P392_9APHY</name>
<feature type="region of interest" description="Disordered" evidence="9">
    <location>
        <begin position="274"/>
        <end position="293"/>
    </location>
</feature>
<keyword evidence="7 8" id="KW-0539">Nucleus</keyword>
<dbReference type="PANTHER" id="PTHR20208">
    <property type="entry name" value="STRUCTURE-SPECIFIC ENDONUCLEASE SUBUNIT SLX1"/>
    <property type="match status" value="1"/>
</dbReference>
<dbReference type="FunFam" id="3.40.1440.10:FF:000006">
    <property type="entry name" value="Structure-specific endonuclease subunit SLX1"/>
    <property type="match status" value="1"/>
</dbReference>
<dbReference type="Pfam" id="PF21202">
    <property type="entry name" value="SLX1_C"/>
    <property type="match status" value="1"/>
</dbReference>
<feature type="region of interest" description="Disordered" evidence="9">
    <location>
        <begin position="237"/>
        <end position="265"/>
    </location>
</feature>
<dbReference type="EMBL" id="JADOXO010000074">
    <property type="protein sequence ID" value="KAF9815203.1"/>
    <property type="molecule type" value="Genomic_DNA"/>
</dbReference>
<evidence type="ECO:0000256" key="8">
    <source>
        <dbReference type="HAMAP-Rule" id="MF_03100"/>
    </source>
</evidence>
<dbReference type="PROSITE" id="PS51257">
    <property type="entry name" value="PROKAR_LIPOPROTEIN"/>
    <property type="match status" value="1"/>
</dbReference>
<comment type="subunit">
    <text evidence="8">Forms a heterodimer with SLX4.</text>
</comment>
<evidence type="ECO:0000256" key="2">
    <source>
        <dbReference type="ARBA" id="ARBA00022759"/>
    </source>
</evidence>
<comment type="similarity">
    <text evidence="8">Belongs to the SLX1 family.</text>
</comment>
<evidence type="ECO:0000256" key="9">
    <source>
        <dbReference type="SAM" id="MobiDB-lite"/>
    </source>
</evidence>
<keyword evidence="3 8" id="KW-0227">DNA damage</keyword>
<dbReference type="GO" id="GO:0033557">
    <property type="term" value="C:Slx1-Slx4 complex"/>
    <property type="evidence" value="ECO:0007669"/>
    <property type="project" value="UniProtKB-UniRule"/>
</dbReference>
<evidence type="ECO:0000313" key="11">
    <source>
        <dbReference type="EMBL" id="KAF9815203.1"/>
    </source>
</evidence>
<dbReference type="InterPro" id="IPR000305">
    <property type="entry name" value="GIY-YIG_endonuc"/>
</dbReference>
<dbReference type="Gene3D" id="3.40.1440.10">
    <property type="entry name" value="GIY-YIG endonuclease"/>
    <property type="match status" value="1"/>
</dbReference>
<proteinExistence type="inferred from homology"/>
<feature type="compositionally biased region" description="Acidic residues" evidence="9">
    <location>
        <begin position="237"/>
        <end position="248"/>
    </location>
</feature>
<feature type="region of interest" description="Disordered" evidence="9">
    <location>
        <begin position="306"/>
        <end position="369"/>
    </location>
</feature>
<feature type="region of interest" description="Disordered" evidence="9">
    <location>
        <begin position="590"/>
        <end position="686"/>
    </location>
</feature>
<dbReference type="AlphaFoldDB" id="A0A8H7P392"/>
<dbReference type="PANTHER" id="PTHR20208:SF10">
    <property type="entry name" value="STRUCTURE-SPECIFIC ENDONUCLEASE SUBUNIT SLX1"/>
    <property type="match status" value="1"/>
</dbReference>
<gene>
    <name evidence="11" type="ORF">IEO21_04720</name>
</gene>
<feature type="compositionally biased region" description="Basic and acidic residues" evidence="9">
    <location>
        <begin position="351"/>
        <end position="369"/>
    </location>
</feature>
<evidence type="ECO:0000256" key="3">
    <source>
        <dbReference type="ARBA" id="ARBA00022763"/>
    </source>
</evidence>
<dbReference type="GO" id="GO:0017108">
    <property type="term" value="F:5'-flap endonuclease activity"/>
    <property type="evidence" value="ECO:0007669"/>
    <property type="project" value="InterPro"/>
</dbReference>
<evidence type="ECO:0000256" key="7">
    <source>
        <dbReference type="ARBA" id="ARBA00023242"/>
    </source>
</evidence>